<dbReference type="SUPFAM" id="SSF51735">
    <property type="entry name" value="NAD(P)-binding Rossmann-fold domains"/>
    <property type="match status" value="1"/>
</dbReference>
<accession>A0A9X8N2Q4</accession>
<dbReference type="Gene3D" id="3.40.50.720">
    <property type="entry name" value="NAD(P)-binding Rossmann-like Domain"/>
    <property type="match status" value="1"/>
</dbReference>
<evidence type="ECO:0000313" key="3">
    <source>
        <dbReference type="Proteomes" id="UP000184388"/>
    </source>
</evidence>
<evidence type="ECO:0000259" key="1">
    <source>
        <dbReference type="Pfam" id="PF01370"/>
    </source>
</evidence>
<reference evidence="3" key="1">
    <citation type="submission" date="2016-11" db="EMBL/GenBank/DDBJ databases">
        <authorList>
            <person name="Jaros S."/>
            <person name="Januszkiewicz K."/>
            <person name="Wedrychowicz H."/>
        </authorList>
    </citation>
    <scope>NUCLEOTIDE SEQUENCE [LARGE SCALE GENOMIC DNA]</scope>
    <source>
        <strain evidence="3">CGMCC 4.3555</strain>
    </source>
</reference>
<dbReference type="PANTHER" id="PTHR11011">
    <property type="entry name" value="MALE STERILITY PROTEIN 2-RELATED"/>
    <property type="match status" value="1"/>
</dbReference>
<dbReference type="Proteomes" id="UP000184388">
    <property type="component" value="Unassembled WGS sequence"/>
</dbReference>
<evidence type="ECO:0000313" key="2">
    <source>
        <dbReference type="EMBL" id="SHM77389.1"/>
    </source>
</evidence>
<dbReference type="Pfam" id="PF01370">
    <property type="entry name" value="Epimerase"/>
    <property type="match status" value="1"/>
</dbReference>
<dbReference type="AlphaFoldDB" id="A0A9X8N2Q4"/>
<dbReference type="InterPro" id="IPR036291">
    <property type="entry name" value="NAD(P)-bd_dom_sf"/>
</dbReference>
<dbReference type="InterPro" id="IPR001509">
    <property type="entry name" value="Epimerase_deHydtase"/>
</dbReference>
<dbReference type="GO" id="GO:0080019">
    <property type="term" value="F:alcohol-forming very long-chain fatty acyl-CoA reductase activity"/>
    <property type="evidence" value="ECO:0007669"/>
    <property type="project" value="InterPro"/>
</dbReference>
<name>A0A9X8N2Q4_9ACTN</name>
<dbReference type="GO" id="GO:0035336">
    <property type="term" value="P:long-chain fatty-acyl-CoA metabolic process"/>
    <property type="evidence" value="ECO:0007669"/>
    <property type="project" value="TreeGrafter"/>
</dbReference>
<dbReference type="EMBL" id="FRBK01000014">
    <property type="protein sequence ID" value="SHM77389.1"/>
    <property type="molecule type" value="Genomic_DNA"/>
</dbReference>
<dbReference type="InterPro" id="IPR026055">
    <property type="entry name" value="FAR"/>
</dbReference>
<sequence>MWQIEEGHRHPYPRPEKPSLNVLFTGATGVVGSALLPYLGTHNVTCLIHTTALNAPRVKTVCGDIRQPCLGLSRREFKELSAAIDVVVHAAADTSFDGKSDLAETNVAGTERIVELVRQAEARLVYISSAFSALGAGGQSTAPAYARSKAQAEEVVRASGLSAVVVRPSVIVGDSRTGHIAKHQGFHNLLGAMMRGQLPLVPLDPTRLLDFVPQDVVAKCIAELLENEFERTEVWLTAGSRALQVGHIADEVQAAAAALGRPVPATRFVDEDLYERLIVPVFLEAVPASTRRMIKTFAEQLTPYVADRGPFPSDVEELPDQVKTLRASMYRWANVSGFHPRNAAGAAR</sequence>
<dbReference type="RefSeq" id="WP_073447109.1">
    <property type="nucleotide sequence ID" value="NZ_FRBK01000014.1"/>
</dbReference>
<protein>
    <submittedName>
        <fullName evidence="2">Male sterility protein</fullName>
    </submittedName>
</protein>
<comment type="caution">
    <text evidence="2">The sequence shown here is derived from an EMBL/GenBank/DDBJ whole genome shotgun (WGS) entry which is preliminary data.</text>
</comment>
<organism evidence="2 3">
    <name type="scientific">Streptomyces yunnanensis</name>
    <dbReference type="NCBI Taxonomy" id="156453"/>
    <lineage>
        <taxon>Bacteria</taxon>
        <taxon>Bacillati</taxon>
        <taxon>Actinomycetota</taxon>
        <taxon>Actinomycetes</taxon>
        <taxon>Kitasatosporales</taxon>
        <taxon>Streptomycetaceae</taxon>
        <taxon>Streptomyces</taxon>
    </lineage>
</organism>
<gene>
    <name evidence="2" type="ORF">SAMN05216268_11474</name>
</gene>
<proteinExistence type="predicted"/>
<dbReference type="PANTHER" id="PTHR11011:SF45">
    <property type="entry name" value="FATTY ACYL-COA REDUCTASE CG8306-RELATED"/>
    <property type="match status" value="1"/>
</dbReference>
<feature type="domain" description="NAD-dependent epimerase/dehydratase" evidence="1">
    <location>
        <begin position="22"/>
        <end position="227"/>
    </location>
</feature>